<evidence type="ECO:0000256" key="7">
    <source>
        <dbReference type="ARBA" id="ARBA00023211"/>
    </source>
</evidence>
<dbReference type="CDD" id="cd00433">
    <property type="entry name" value="Peptidase_M17"/>
    <property type="match status" value="1"/>
</dbReference>
<feature type="binding site" evidence="8">
    <location>
        <position position="261"/>
    </location>
    <ligand>
        <name>Mn(2+)</name>
        <dbReference type="ChEBI" id="CHEBI:29035"/>
        <label>2</label>
    </ligand>
</feature>
<dbReference type="InterPro" id="IPR043472">
    <property type="entry name" value="Macro_dom-like"/>
</dbReference>
<feature type="binding site" evidence="8">
    <location>
        <position position="320"/>
    </location>
    <ligand>
        <name>Mn(2+)</name>
        <dbReference type="ChEBI" id="CHEBI:29035"/>
        <label>1</label>
    </ligand>
</feature>
<feature type="binding site" evidence="8">
    <location>
        <position position="243"/>
    </location>
    <ligand>
        <name>Mn(2+)</name>
        <dbReference type="ChEBI" id="CHEBI:29035"/>
        <label>2</label>
    </ligand>
</feature>
<accession>D3UHD8</accession>
<dbReference type="RefSeq" id="WP_013022993.1">
    <property type="nucleotide sequence ID" value="NC_013949.1"/>
</dbReference>
<keyword evidence="11" id="KW-1185">Reference proteome</keyword>
<dbReference type="InterPro" id="IPR000819">
    <property type="entry name" value="Peptidase_M17_C"/>
</dbReference>
<dbReference type="EC" id="3.4.11.10" evidence="8"/>
<organism evidence="10 11">
    <name type="scientific">Helicobacter mustelae (strain ATCC 43772 / CCUG 25715 / CIP 103759 / LMG 18044 / NCTC 12198 / R85-136P)</name>
    <name type="common">Campylobacter mustelae</name>
    <dbReference type="NCBI Taxonomy" id="679897"/>
    <lineage>
        <taxon>Bacteria</taxon>
        <taxon>Pseudomonadati</taxon>
        <taxon>Campylobacterota</taxon>
        <taxon>Epsilonproteobacteria</taxon>
        <taxon>Campylobacterales</taxon>
        <taxon>Helicobacteraceae</taxon>
        <taxon>Helicobacter</taxon>
    </lineage>
</organism>
<reference evidence="10 11" key="1">
    <citation type="journal article" date="2010" name="BMC Genomics">
        <title>Comparative genomics and proteomics of Helicobacter mustelae, an ulcerogenic and carcinogenic gastric pathogen.</title>
        <authorList>
            <person name="O'Toole P.W."/>
            <person name="Snelling W.J."/>
            <person name="Canchaya C."/>
            <person name="Forde B.M."/>
            <person name="Hardie K.R."/>
            <person name="Josenhans C."/>
            <person name="Graham R.L.J."/>
            <person name="McMullan G."/>
            <person name="Parkhill J."/>
            <person name="Belda E."/>
            <person name="Bentley S.D."/>
        </authorList>
    </citation>
    <scope>NUCLEOTIDE SEQUENCE [LARGE SCALE GENOMIC DNA]</scope>
    <source>
        <strain evidence="11">ATCC 43772 / LMG 18044 / NCTC 12198 / 12198</strain>
    </source>
</reference>
<feature type="domain" description="Cytosol aminopeptidase" evidence="9">
    <location>
        <begin position="318"/>
        <end position="325"/>
    </location>
</feature>
<dbReference type="STRING" id="679897.HMU06520"/>
<feature type="binding site" evidence="8">
    <location>
        <position position="238"/>
    </location>
    <ligand>
        <name>Mn(2+)</name>
        <dbReference type="ChEBI" id="CHEBI:29035"/>
        <label>2</label>
    </ligand>
</feature>
<feature type="active site" evidence="8">
    <location>
        <position position="250"/>
    </location>
</feature>
<evidence type="ECO:0000256" key="8">
    <source>
        <dbReference type="HAMAP-Rule" id="MF_00181"/>
    </source>
</evidence>
<comment type="similarity">
    <text evidence="3 8">Belongs to the peptidase M17 family.</text>
</comment>
<evidence type="ECO:0000256" key="1">
    <source>
        <dbReference type="ARBA" id="ARBA00000135"/>
    </source>
</evidence>
<feature type="binding site" evidence="8">
    <location>
        <position position="243"/>
    </location>
    <ligand>
        <name>Mn(2+)</name>
        <dbReference type="ChEBI" id="CHEBI:29035"/>
        <label>1</label>
    </ligand>
</feature>
<evidence type="ECO:0000256" key="3">
    <source>
        <dbReference type="ARBA" id="ARBA00009528"/>
    </source>
</evidence>
<dbReference type="HOGENOM" id="CLU_013734_6_1_7"/>
<dbReference type="SUPFAM" id="SSF53187">
    <property type="entry name" value="Zn-dependent exopeptidases"/>
    <property type="match status" value="1"/>
</dbReference>
<comment type="function">
    <text evidence="8">Presumably involved in the processing and regular turnover of intracellular proteins. Catalyzes the removal of unsubstituted N-terminal amino acids from various peptides.</text>
</comment>
<evidence type="ECO:0000256" key="4">
    <source>
        <dbReference type="ARBA" id="ARBA00022438"/>
    </source>
</evidence>
<dbReference type="SUPFAM" id="SSF52949">
    <property type="entry name" value="Macro domain-like"/>
    <property type="match status" value="1"/>
</dbReference>
<dbReference type="PROSITE" id="PS00631">
    <property type="entry name" value="CYTOSOL_AP"/>
    <property type="match status" value="1"/>
</dbReference>
<dbReference type="eggNOG" id="COG0260">
    <property type="taxonomic scope" value="Bacteria"/>
</dbReference>
<dbReference type="PRINTS" id="PR00481">
    <property type="entry name" value="LAMNOPPTDASE"/>
</dbReference>
<dbReference type="PANTHER" id="PTHR11963:SF23">
    <property type="entry name" value="CYTOSOL AMINOPEPTIDASE"/>
    <property type="match status" value="1"/>
</dbReference>
<keyword evidence="7 8" id="KW-0464">Manganese</keyword>
<evidence type="ECO:0000313" key="11">
    <source>
        <dbReference type="Proteomes" id="UP000001522"/>
    </source>
</evidence>
<gene>
    <name evidence="8 10" type="primary">pepA</name>
    <name evidence="10" type="ordered locus">HMU06520</name>
</gene>
<dbReference type="HAMAP" id="MF_00181">
    <property type="entry name" value="Cytosol_peptidase_M17"/>
    <property type="match status" value="1"/>
</dbReference>
<evidence type="ECO:0000256" key="2">
    <source>
        <dbReference type="ARBA" id="ARBA00000967"/>
    </source>
</evidence>
<dbReference type="MEROPS" id="M17.016"/>
<comment type="catalytic activity">
    <reaction evidence="2 8">
        <text>Release of an N-terminal amino acid, preferentially leucine, but not glutamic or aspartic acids.</text>
        <dbReference type="EC" id="3.4.11.10"/>
    </reaction>
</comment>
<keyword evidence="8" id="KW-0963">Cytoplasm</keyword>
<dbReference type="Proteomes" id="UP000001522">
    <property type="component" value="Chromosome"/>
</dbReference>
<comment type="cofactor">
    <cofactor evidence="8">
        <name>Mn(2+)</name>
        <dbReference type="ChEBI" id="CHEBI:29035"/>
    </cofactor>
    <text evidence="8">Binds 2 manganese ions per subunit.</text>
</comment>
<name>D3UHD8_HELM1</name>
<keyword evidence="5 8" id="KW-0645">Protease</keyword>
<dbReference type="GO" id="GO:0030145">
    <property type="term" value="F:manganese ion binding"/>
    <property type="evidence" value="ECO:0007669"/>
    <property type="project" value="UniProtKB-UniRule"/>
</dbReference>
<dbReference type="Gene3D" id="3.40.630.10">
    <property type="entry name" value="Zn peptidases"/>
    <property type="match status" value="1"/>
</dbReference>
<protein>
    <recommendedName>
        <fullName evidence="8">Probable cytosol aminopeptidase</fullName>
        <ecNumber evidence="8">3.4.11.1</ecNumber>
    </recommendedName>
    <alternativeName>
        <fullName evidence="8">Leucine aminopeptidase</fullName>
        <shortName evidence="8">LAP</shortName>
        <ecNumber evidence="8">3.4.11.10</ecNumber>
    </alternativeName>
    <alternativeName>
        <fullName evidence="8">Leucyl aminopeptidase</fullName>
    </alternativeName>
</protein>
<dbReference type="PANTHER" id="PTHR11963">
    <property type="entry name" value="LEUCINE AMINOPEPTIDASE-RELATED"/>
    <property type="match status" value="1"/>
</dbReference>
<evidence type="ECO:0000256" key="5">
    <source>
        <dbReference type="ARBA" id="ARBA00022670"/>
    </source>
</evidence>
<evidence type="ECO:0000256" key="6">
    <source>
        <dbReference type="ARBA" id="ARBA00022801"/>
    </source>
</evidence>
<dbReference type="EC" id="3.4.11.1" evidence="8"/>
<comment type="catalytic activity">
    <reaction evidence="1 8">
        <text>Release of an N-terminal amino acid, Xaa-|-Yaa-, in which Xaa is preferably Leu, but may be other amino acids including Pro although not Arg or Lys, and Yaa may be Pro. Amino acid amides and methyl esters are also readily hydrolyzed, but rates on arylamides are exceedingly low.</text>
        <dbReference type="EC" id="3.4.11.1"/>
    </reaction>
</comment>
<dbReference type="GO" id="GO:0070006">
    <property type="term" value="F:metalloaminopeptidase activity"/>
    <property type="evidence" value="ECO:0007669"/>
    <property type="project" value="InterPro"/>
</dbReference>
<proteinExistence type="inferred from homology"/>
<dbReference type="InterPro" id="IPR023042">
    <property type="entry name" value="Peptidase_M17_leu_NH2_pept"/>
</dbReference>
<keyword evidence="8" id="KW-0479">Metal-binding</keyword>
<dbReference type="KEGG" id="hms:HMU06520"/>
<dbReference type="GO" id="GO:0006508">
    <property type="term" value="P:proteolysis"/>
    <property type="evidence" value="ECO:0007669"/>
    <property type="project" value="UniProtKB-KW"/>
</dbReference>
<feature type="active site" evidence="8">
    <location>
        <position position="324"/>
    </location>
</feature>
<dbReference type="Gene3D" id="3.40.220.10">
    <property type="entry name" value="Leucine Aminopeptidase, subunit E, domain 1"/>
    <property type="match status" value="1"/>
</dbReference>
<dbReference type="GO" id="GO:0005737">
    <property type="term" value="C:cytoplasm"/>
    <property type="evidence" value="ECO:0007669"/>
    <property type="project" value="UniProtKB-SubCell"/>
</dbReference>
<feature type="binding site" evidence="8">
    <location>
        <position position="322"/>
    </location>
    <ligand>
        <name>Mn(2+)</name>
        <dbReference type="ChEBI" id="CHEBI:29035"/>
        <label>1</label>
    </ligand>
</feature>
<keyword evidence="4 8" id="KW-0031">Aminopeptidase</keyword>
<evidence type="ECO:0000313" key="10">
    <source>
        <dbReference type="EMBL" id="CBG39910.1"/>
    </source>
</evidence>
<dbReference type="AlphaFoldDB" id="D3UHD8"/>
<sequence>MNILLKDEKFGKNKAEARVVFVVNKELKHPWNPEKKFKEFHYKGEGNFFDQESKTLYLGIPKLDSDSLREGGYNAVRFFENYGFESLEVGAYGNQENMYALVLGMLFGVYRFDAYKSNKKQNPIKEVFIANEGYEGDFSLPGSAEIKKAKIITEAVFAVRDKINTCPADATPEDLAKWAREVANAHRLECVILDEKDLEKEKMGAFLAVNRASIHPPRLIHLSYKHKNPKAKIVIVGKGLTYDCGGLSLKPSDFMVTMKADKSGGCAAIGIMQVVASLELEVELHTIVGATENMIGGDAYKPDDVLRSREGKSIEVRNTDAEGRLVLADCLSYAQDLKPDFLLDFATLTGACVLGLGEYTSGIMGYNEALKARFEEQALKSGELMARLPFNRHLEKLIESKVADICNISSSRYGGAITAGLFLGAFIREEYKDKWLHIDIAGPAYVEKDWDINPHGGSGAGVRACVEFLCDIIKKA</sequence>
<feature type="binding site" evidence="8">
    <location>
        <position position="322"/>
    </location>
    <ligand>
        <name>Mn(2+)</name>
        <dbReference type="ChEBI" id="CHEBI:29035"/>
        <label>2</label>
    </ligand>
</feature>
<dbReference type="Pfam" id="PF00883">
    <property type="entry name" value="Peptidase_M17"/>
    <property type="match status" value="1"/>
</dbReference>
<keyword evidence="6 8" id="KW-0378">Hydrolase</keyword>
<dbReference type="NCBIfam" id="NF002081">
    <property type="entry name" value="PRK00913.3-3"/>
    <property type="match status" value="1"/>
</dbReference>
<dbReference type="InterPro" id="IPR011356">
    <property type="entry name" value="Leucine_aapep/pepB"/>
</dbReference>
<dbReference type="EMBL" id="FN555004">
    <property type="protein sequence ID" value="CBG39910.1"/>
    <property type="molecule type" value="Genomic_DNA"/>
</dbReference>
<comment type="subcellular location">
    <subcellularLocation>
        <location evidence="8">Cytoplasm</location>
    </subcellularLocation>
</comment>
<evidence type="ECO:0000259" key="9">
    <source>
        <dbReference type="PROSITE" id="PS00631"/>
    </source>
</evidence>